<organism evidence="2 3">
    <name type="scientific">Liparis tanakae</name>
    <name type="common">Tanaka's snailfish</name>
    <dbReference type="NCBI Taxonomy" id="230148"/>
    <lineage>
        <taxon>Eukaryota</taxon>
        <taxon>Metazoa</taxon>
        <taxon>Chordata</taxon>
        <taxon>Craniata</taxon>
        <taxon>Vertebrata</taxon>
        <taxon>Euteleostomi</taxon>
        <taxon>Actinopterygii</taxon>
        <taxon>Neopterygii</taxon>
        <taxon>Teleostei</taxon>
        <taxon>Neoteleostei</taxon>
        <taxon>Acanthomorphata</taxon>
        <taxon>Eupercaria</taxon>
        <taxon>Perciformes</taxon>
        <taxon>Cottioidei</taxon>
        <taxon>Cottales</taxon>
        <taxon>Liparidae</taxon>
        <taxon>Liparis</taxon>
    </lineage>
</organism>
<evidence type="ECO:0000313" key="2">
    <source>
        <dbReference type="EMBL" id="TNN43289.1"/>
    </source>
</evidence>
<accession>A0A4Z2FQ59</accession>
<evidence type="ECO:0000256" key="1">
    <source>
        <dbReference type="SAM" id="MobiDB-lite"/>
    </source>
</evidence>
<evidence type="ECO:0000313" key="3">
    <source>
        <dbReference type="Proteomes" id="UP000314294"/>
    </source>
</evidence>
<gene>
    <name evidence="2" type="ORF">EYF80_046509</name>
</gene>
<sequence>MEGESPGNSRPAHWMHGALSGGSIAITPEAKPLEGAAGCSIRVITAGAPMAAHRAEHEDTGIPPTAAGPREGGGSGESSVTMRGRASG</sequence>
<name>A0A4Z2FQ59_9TELE</name>
<dbReference type="EMBL" id="SRLO01000977">
    <property type="protein sequence ID" value="TNN43289.1"/>
    <property type="molecule type" value="Genomic_DNA"/>
</dbReference>
<proteinExistence type="predicted"/>
<reference evidence="2 3" key="1">
    <citation type="submission" date="2019-03" db="EMBL/GenBank/DDBJ databases">
        <title>First draft genome of Liparis tanakae, snailfish: a comprehensive survey of snailfish specific genes.</title>
        <authorList>
            <person name="Kim W."/>
            <person name="Song I."/>
            <person name="Jeong J.-H."/>
            <person name="Kim D."/>
            <person name="Kim S."/>
            <person name="Ryu S."/>
            <person name="Song J.Y."/>
            <person name="Lee S.K."/>
        </authorList>
    </citation>
    <scope>NUCLEOTIDE SEQUENCE [LARGE SCALE GENOMIC DNA]</scope>
    <source>
        <tissue evidence="2">Muscle</tissue>
    </source>
</reference>
<feature type="region of interest" description="Disordered" evidence="1">
    <location>
        <begin position="51"/>
        <end position="88"/>
    </location>
</feature>
<dbReference type="AlphaFoldDB" id="A0A4Z2FQ59"/>
<dbReference type="Proteomes" id="UP000314294">
    <property type="component" value="Unassembled WGS sequence"/>
</dbReference>
<comment type="caution">
    <text evidence="2">The sequence shown here is derived from an EMBL/GenBank/DDBJ whole genome shotgun (WGS) entry which is preliminary data.</text>
</comment>
<protein>
    <submittedName>
        <fullName evidence="2">Uncharacterized protein</fullName>
    </submittedName>
</protein>
<keyword evidence="3" id="KW-1185">Reference proteome</keyword>